<dbReference type="FunFam" id="2.40.160.50:FF:000008">
    <property type="entry name" value="Mitochondrial outer membrane beta-barrel protein Tob55"/>
    <property type="match status" value="1"/>
</dbReference>
<proteinExistence type="inferred from homology"/>
<keyword evidence="4" id="KW-0812">Transmembrane</keyword>
<accession>J3NLF4</accession>
<comment type="subcellular location">
    <subcellularLocation>
        <location evidence="1">Mitochondrion outer membrane</location>
        <topology evidence="1">Multi-pass membrane protein</topology>
    </subcellularLocation>
</comment>
<reference evidence="8" key="5">
    <citation type="submission" date="2018-04" db="UniProtKB">
        <authorList>
            <consortium name="EnsemblFungi"/>
        </authorList>
    </citation>
    <scope>IDENTIFICATION</scope>
    <source>
        <strain evidence="8">R3-111a-1</strain>
    </source>
</reference>
<protein>
    <recommendedName>
        <fullName evidence="6">Bacterial surface antigen (D15) domain-containing protein</fullName>
    </recommendedName>
</protein>
<evidence type="ECO:0000256" key="2">
    <source>
        <dbReference type="ARBA" id="ARBA00010913"/>
    </source>
</evidence>
<dbReference type="Gene3D" id="2.40.160.50">
    <property type="entry name" value="membrane protein fhac: a member of the omp85/tpsb transporter family"/>
    <property type="match status" value="1"/>
</dbReference>
<evidence type="ECO:0000256" key="5">
    <source>
        <dbReference type="ARBA" id="ARBA00023136"/>
    </source>
</evidence>
<sequence>MVSPSQFGSDHGLDGISKLETNVDALSREAQARVPAALEERQRRARQAALLEQQMGSPATINSLQIHGAKNTRKTFLAPIFDPLVSPENNAGTTLGDVLARLHEATNKLDRFEIFKPEPRVYLSSARDSDPLAAATDLDVDIRVAERGRWMLNTGTDLGNAEGSAYGNLLCRNLFGGAESLSLNAKAGTRTRSAYTTAFSTPINGDPDLRFSLEGLASATEKPWANHEEVLRGGTARLAWRDPRTTNAHTLSLGSNWRQLTGLAGAASASVRADAGDSVKTALTHTFTRDRRDRPVLAQSGYLMRTTSELAGWGPLGGDVSFAKTELELAAAQPLPLPGIPAAKTGISVGAGLRFGLLCPLPLGFPSRGKAAAALAAPSRINDRFLLGGPTDVRGFKMGGLGPRDGADALGGDVLAAGGVHMLLPLPRAGAESPLRLQLFANGGRLVGIKNKGGKAKEAGAGAGMSQGAVVRGLQSAVAEVFNGLPSLAAGVGLVYAHPVARFELNFSLPLVMRRGEEGRKGLQVGVGINFL</sequence>
<evidence type="ECO:0000256" key="4">
    <source>
        <dbReference type="ARBA" id="ARBA00022692"/>
    </source>
</evidence>
<dbReference type="STRING" id="644352.J3NLF4"/>
<dbReference type="HOGENOM" id="CLU_014798_3_1_1"/>
<comment type="similarity">
    <text evidence="2">Belongs to the SAM50/omp85 family.</text>
</comment>
<dbReference type="Proteomes" id="UP000006039">
    <property type="component" value="Unassembled WGS sequence"/>
</dbReference>
<dbReference type="EnsemblFungi" id="EJT82129">
    <property type="protein sequence ID" value="EJT82129"/>
    <property type="gene ID" value="GGTG_02103"/>
</dbReference>
<dbReference type="InterPro" id="IPR000184">
    <property type="entry name" value="Bac_surfAg_D15"/>
</dbReference>
<dbReference type="VEuPathDB" id="FungiDB:GGTG_02103"/>
<dbReference type="PANTHER" id="PTHR12815:SF18">
    <property type="entry name" value="SORTING AND ASSEMBLY MACHINERY COMPONENT 50 HOMOLOG"/>
    <property type="match status" value="1"/>
</dbReference>
<dbReference type="PANTHER" id="PTHR12815">
    <property type="entry name" value="SORTING AND ASSEMBLY MACHINERY SAMM50 PROTEIN FAMILY MEMBER"/>
    <property type="match status" value="1"/>
</dbReference>
<dbReference type="RefSeq" id="XP_009218138.1">
    <property type="nucleotide sequence ID" value="XM_009219874.1"/>
</dbReference>
<reference evidence="9" key="1">
    <citation type="submission" date="2010-07" db="EMBL/GenBank/DDBJ databases">
        <title>The genome sequence of Gaeumannomyces graminis var. tritici strain R3-111a-1.</title>
        <authorList>
            <consortium name="The Broad Institute Genome Sequencing Platform"/>
            <person name="Ma L.-J."/>
            <person name="Dead R."/>
            <person name="Young S."/>
            <person name="Zeng Q."/>
            <person name="Koehrsen M."/>
            <person name="Alvarado L."/>
            <person name="Berlin A."/>
            <person name="Chapman S.B."/>
            <person name="Chen Z."/>
            <person name="Freedman E."/>
            <person name="Gellesch M."/>
            <person name="Goldberg J."/>
            <person name="Griggs A."/>
            <person name="Gujja S."/>
            <person name="Heilman E.R."/>
            <person name="Heiman D."/>
            <person name="Hepburn T."/>
            <person name="Howarth C."/>
            <person name="Jen D."/>
            <person name="Larson L."/>
            <person name="Mehta T."/>
            <person name="Neiman D."/>
            <person name="Pearson M."/>
            <person name="Roberts A."/>
            <person name="Saif S."/>
            <person name="Shea T."/>
            <person name="Shenoy N."/>
            <person name="Sisk P."/>
            <person name="Stolte C."/>
            <person name="Sykes S."/>
            <person name="Walk T."/>
            <person name="White J."/>
            <person name="Yandava C."/>
            <person name="Haas B."/>
            <person name="Nusbaum C."/>
            <person name="Birren B."/>
        </authorList>
    </citation>
    <scope>NUCLEOTIDE SEQUENCE [LARGE SCALE GENOMIC DNA]</scope>
    <source>
        <strain evidence="9">R3-111a-1</strain>
    </source>
</reference>
<feature type="domain" description="Bacterial surface antigen (D15)" evidence="6">
    <location>
        <begin position="173"/>
        <end position="531"/>
    </location>
</feature>
<gene>
    <name evidence="8" type="primary">20342561</name>
    <name evidence="7" type="ORF">GGTG_02103</name>
</gene>
<dbReference type="EMBL" id="GL385395">
    <property type="protein sequence ID" value="EJT82129.1"/>
    <property type="molecule type" value="Genomic_DNA"/>
</dbReference>
<evidence type="ECO:0000313" key="7">
    <source>
        <dbReference type="EMBL" id="EJT82129.1"/>
    </source>
</evidence>
<evidence type="ECO:0000313" key="8">
    <source>
        <dbReference type="EnsemblFungi" id="EJT82129"/>
    </source>
</evidence>
<keyword evidence="5" id="KW-0472">Membrane</keyword>
<dbReference type="AlphaFoldDB" id="J3NLF4"/>
<dbReference type="OrthoDB" id="1724197at2759"/>
<evidence type="ECO:0000256" key="1">
    <source>
        <dbReference type="ARBA" id="ARBA00004374"/>
    </source>
</evidence>
<reference evidence="7" key="3">
    <citation type="submission" date="2010-09" db="EMBL/GenBank/DDBJ databases">
        <title>Annotation of Gaeumannomyces graminis var. tritici R3-111a-1.</title>
        <authorList>
            <consortium name="The Broad Institute Genome Sequencing Platform"/>
            <person name="Ma L.-J."/>
            <person name="Dead R."/>
            <person name="Young S.K."/>
            <person name="Zeng Q."/>
            <person name="Gargeya S."/>
            <person name="Fitzgerald M."/>
            <person name="Haas B."/>
            <person name="Abouelleil A."/>
            <person name="Alvarado L."/>
            <person name="Arachchi H.M."/>
            <person name="Berlin A."/>
            <person name="Brown A."/>
            <person name="Chapman S.B."/>
            <person name="Chen Z."/>
            <person name="Dunbar C."/>
            <person name="Freedman E."/>
            <person name="Gearin G."/>
            <person name="Gellesch M."/>
            <person name="Goldberg J."/>
            <person name="Griggs A."/>
            <person name="Gujja S."/>
            <person name="Heiman D."/>
            <person name="Howarth C."/>
            <person name="Larson L."/>
            <person name="Lui A."/>
            <person name="MacDonald P.J.P."/>
            <person name="Mehta T."/>
            <person name="Montmayeur A."/>
            <person name="Murphy C."/>
            <person name="Neiman D."/>
            <person name="Pearson M."/>
            <person name="Priest M."/>
            <person name="Roberts A."/>
            <person name="Saif S."/>
            <person name="Shea T."/>
            <person name="Shenoy N."/>
            <person name="Sisk P."/>
            <person name="Stolte C."/>
            <person name="Sykes S."/>
            <person name="Yandava C."/>
            <person name="Wortman J."/>
            <person name="Nusbaum C."/>
            <person name="Birren B."/>
        </authorList>
    </citation>
    <scope>NUCLEOTIDE SEQUENCE</scope>
    <source>
        <strain evidence="7">R3-111a-1</strain>
    </source>
</reference>
<evidence type="ECO:0000259" key="6">
    <source>
        <dbReference type="Pfam" id="PF01103"/>
    </source>
</evidence>
<dbReference type="GO" id="GO:0045040">
    <property type="term" value="P:protein insertion into mitochondrial outer membrane"/>
    <property type="evidence" value="ECO:0007669"/>
    <property type="project" value="TreeGrafter"/>
</dbReference>
<dbReference type="GO" id="GO:0005741">
    <property type="term" value="C:mitochondrial outer membrane"/>
    <property type="evidence" value="ECO:0007669"/>
    <property type="project" value="UniProtKB-SubCell"/>
</dbReference>
<keyword evidence="3" id="KW-1134">Transmembrane beta strand</keyword>
<dbReference type="GeneID" id="20342561"/>
<evidence type="ECO:0000313" key="9">
    <source>
        <dbReference type="Proteomes" id="UP000006039"/>
    </source>
</evidence>
<name>J3NLF4_GAET3</name>
<evidence type="ECO:0000256" key="3">
    <source>
        <dbReference type="ARBA" id="ARBA00022452"/>
    </source>
</evidence>
<dbReference type="eggNOG" id="KOG2602">
    <property type="taxonomic scope" value="Eukaryota"/>
</dbReference>
<keyword evidence="9" id="KW-1185">Reference proteome</keyword>
<dbReference type="InterPro" id="IPR039910">
    <property type="entry name" value="D15-like"/>
</dbReference>
<reference evidence="7" key="2">
    <citation type="submission" date="2010-07" db="EMBL/GenBank/DDBJ databases">
        <authorList>
            <consortium name="The Broad Institute Genome Sequencing Platform"/>
            <consortium name="Broad Institute Genome Sequencing Center for Infectious Disease"/>
            <person name="Ma L.-J."/>
            <person name="Dead R."/>
            <person name="Young S."/>
            <person name="Zeng Q."/>
            <person name="Koehrsen M."/>
            <person name="Alvarado L."/>
            <person name="Berlin A."/>
            <person name="Chapman S.B."/>
            <person name="Chen Z."/>
            <person name="Freedman E."/>
            <person name="Gellesch M."/>
            <person name="Goldberg J."/>
            <person name="Griggs A."/>
            <person name="Gujja S."/>
            <person name="Heilman E.R."/>
            <person name="Heiman D."/>
            <person name="Hepburn T."/>
            <person name="Howarth C."/>
            <person name="Jen D."/>
            <person name="Larson L."/>
            <person name="Mehta T."/>
            <person name="Neiman D."/>
            <person name="Pearson M."/>
            <person name="Roberts A."/>
            <person name="Saif S."/>
            <person name="Shea T."/>
            <person name="Shenoy N."/>
            <person name="Sisk P."/>
            <person name="Stolte C."/>
            <person name="Sykes S."/>
            <person name="Walk T."/>
            <person name="White J."/>
            <person name="Yandava C."/>
            <person name="Haas B."/>
            <person name="Nusbaum C."/>
            <person name="Birren B."/>
        </authorList>
    </citation>
    <scope>NUCLEOTIDE SEQUENCE</scope>
    <source>
        <strain evidence="7">R3-111a-1</strain>
    </source>
</reference>
<organism evidence="7">
    <name type="scientific">Gaeumannomyces tritici (strain R3-111a-1)</name>
    <name type="common">Wheat and barley take-all root rot fungus</name>
    <name type="synonym">Gaeumannomyces graminis var. tritici</name>
    <dbReference type="NCBI Taxonomy" id="644352"/>
    <lineage>
        <taxon>Eukaryota</taxon>
        <taxon>Fungi</taxon>
        <taxon>Dikarya</taxon>
        <taxon>Ascomycota</taxon>
        <taxon>Pezizomycotina</taxon>
        <taxon>Sordariomycetes</taxon>
        <taxon>Sordariomycetidae</taxon>
        <taxon>Magnaporthales</taxon>
        <taxon>Magnaporthaceae</taxon>
        <taxon>Gaeumannomyces</taxon>
    </lineage>
</organism>
<dbReference type="Pfam" id="PF01103">
    <property type="entry name" value="Omp85"/>
    <property type="match status" value="1"/>
</dbReference>
<reference evidence="8" key="4">
    <citation type="journal article" date="2015" name="G3 (Bethesda)">
        <title>Genome sequences of three phytopathogenic species of the Magnaporthaceae family of fungi.</title>
        <authorList>
            <person name="Okagaki L.H."/>
            <person name="Nunes C.C."/>
            <person name="Sailsbery J."/>
            <person name="Clay B."/>
            <person name="Brown D."/>
            <person name="John T."/>
            <person name="Oh Y."/>
            <person name="Young N."/>
            <person name="Fitzgerald M."/>
            <person name="Haas B.J."/>
            <person name="Zeng Q."/>
            <person name="Young S."/>
            <person name="Adiconis X."/>
            <person name="Fan L."/>
            <person name="Levin J.Z."/>
            <person name="Mitchell T.K."/>
            <person name="Okubara P.A."/>
            <person name="Farman M.L."/>
            <person name="Kohn L.M."/>
            <person name="Birren B."/>
            <person name="Ma L.-J."/>
            <person name="Dean R.A."/>
        </authorList>
    </citation>
    <scope>NUCLEOTIDE SEQUENCE</scope>
    <source>
        <strain evidence="8">R3-111a-1</strain>
    </source>
</reference>